<dbReference type="Gene3D" id="6.10.110.10">
    <property type="match status" value="1"/>
</dbReference>
<keyword evidence="1" id="KW-0472">Membrane</keyword>
<gene>
    <name evidence="2" type="ORF">F5891DRAFT_1229186</name>
</gene>
<accession>A0AAD4DPW2</accession>
<proteinExistence type="predicted"/>
<dbReference type="GeneID" id="64663841"/>
<feature type="transmembrane region" description="Helical" evidence="1">
    <location>
        <begin position="357"/>
        <end position="379"/>
    </location>
</feature>
<sequence>MIIPLLDVTHAIELIPVYGDRANRAVDSSTCLESYDTFYLNNFSDKEWYHTLHTDFIELSDLHQSHGFATEVVSVHHLYTRLSTAMRFSTLAFVALILQPVLSSNVEESTCSYDSEGLEVANEGGWGLVKCEYIRGYHFQSFNEKVSTAALFGKSMQVAETLRGHFDGLLSHEGANSLTEQLDSLSASAYTLYDGLHIPSAGESWDKIVGLGSNIQGNVDELFQHAKELYPSKISEFKKSVNSVVSTATSLHQVVKGAAEQREIPLDSVLDELRNTLHVLFEELKEQFPPPEEAPGHENRTLIINTVLDRVEETFLRVAIKYGASEEVLKNHTSSLMSGVRHIVGIVGDLYEQHPQLAWTFFSIAIAPLFAQGLLLSALRIFGFGPLGPIAGAPAAWLQAWLFRGAIPAGNWFAILQRIAMRGAMF</sequence>
<protein>
    <submittedName>
        <fullName evidence="2">Uncharacterized protein</fullName>
    </submittedName>
</protein>
<evidence type="ECO:0000256" key="1">
    <source>
        <dbReference type="SAM" id="Phobius"/>
    </source>
</evidence>
<keyword evidence="1" id="KW-0812">Transmembrane</keyword>
<keyword evidence="1" id="KW-1133">Transmembrane helix</keyword>
<keyword evidence="3" id="KW-1185">Reference proteome</keyword>
<name>A0AAD4DPW2_9AGAM</name>
<dbReference type="AlphaFoldDB" id="A0AAD4DPW2"/>
<reference evidence="2" key="1">
    <citation type="journal article" date="2020" name="New Phytol.">
        <title>Comparative genomics reveals dynamic genome evolution in host specialist ectomycorrhizal fungi.</title>
        <authorList>
            <person name="Lofgren L.A."/>
            <person name="Nguyen N.H."/>
            <person name="Vilgalys R."/>
            <person name="Ruytinx J."/>
            <person name="Liao H.L."/>
            <person name="Branco S."/>
            <person name="Kuo A."/>
            <person name="LaButti K."/>
            <person name="Lipzen A."/>
            <person name="Andreopoulos W."/>
            <person name="Pangilinan J."/>
            <person name="Riley R."/>
            <person name="Hundley H."/>
            <person name="Na H."/>
            <person name="Barry K."/>
            <person name="Grigoriev I.V."/>
            <person name="Stajich J.E."/>
            <person name="Kennedy P.G."/>
        </authorList>
    </citation>
    <scope>NUCLEOTIDE SEQUENCE</scope>
    <source>
        <strain evidence="2">FC203</strain>
    </source>
</reference>
<comment type="caution">
    <text evidence="2">The sequence shown here is derived from an EMBL/GenBank/DDBJ whole genome shotgun (WGS) entry which is preliminary data.</text>
</comment>
<dbReference type="RefSeq" id="XP_041216505.1">
    <property type="nucleotide sequence ID" value="XM_041369543.1"/>
</dbReference>
<evidence type="ECO:0000313" key="2">
    <source>
        <dbReference type="EMBL" id="KAG1885919.1"/>
    </source>
</evidence>
<dbReference type="Proteomes" id="UP001195769">
    <property type="component" value="Unassembled WGS sequence"/>
</dbReference>
<evidence type="ECO:0000313" key="3">
    <source>
        <dbReference type="Proteomes" id="UP001195769"/>
    </source>
</evidence>
<dbReference type="EMBL" id="JABBWK010000298">
    <property type="protein sequence ID" value="KAG1885919.1"/>
    <property type="molecule type" value="Genomic_DNA"/>
</dbReference>
<dbReference type="InterPro" id="IPR038213">
    <property type="entry name" value="IFI6/IFI27-like_sf"/>
</dbReference>
<organism evidence="2 3">
    <name type="scientific">Suillus fuscotomentosus</name>
    <dbReference type="NCBI Taxonomy" id="1912939"/>
    <lineage>
        <taxon>Eukaryota</taxon>
        <taxon>Fungi</taxon>
        <taxon>Dikarya</taxon>
        <taxon>Basidiomycota</taxon>
        <taxon>Agaricomycotina</taxon>
        <taxon>Agaricomycetes</taxon>
        <taxon>Agaricomycetidae</taxon>
        <taxon>Boletales</taxon>
        <taxon>Suillineae</taxon>
        <taxon>Suillaceae</taxon>
        <taxon>Suillus</taxon>
    </lineage>
</organism>